<gene>
    <name evidence="2" type="ORF">JOC54_000568</name>
</gene>
<sequence length="340" mass="39048">MTAEIIFASNKLGTVHPNQVQSMLDYHHYGRLVAFEKTGNGAMGQTLFIRSSHGEYVLKGNPLYPGQLQEEQYFIKRLQQQTTVPLPSPYHINENHSLFGWSYALMPRLTGNHINDETLQTKESLAVADAIARTLLQFHKWTEPTFGQLNPADQTISPFQHSYTNWLFQRILYWLNDASRFSTIATKDLRWTEKNLEDSKQGFTDLTSSTFVMGDFKPGNFLINQGPEGWCVSAVFDFTNAYFADPVSDLSKMLLYYMNEKQMAVAERLLHTYFAKALHASMQKRLTVHLIHQLVLDWGNAKATGAVTWDNELPFHQWANQYVEQLKQLCARISTLDKKN</sequence>
<proteinExistence type="predicted"/>
<dbReference type="InterPro" id="IPR051678">
    <property type="entry name" value="AGP_Transferase"/>
</dbReference>
<dbReference type="Proteomes" id="UP001179280">
    <property type="component" value="Unassembled WGS sequence"/>
</dbReference>
<dbReference type="PANTHER" id="PTHR21310">
    <property type="entry name" value="AMINOGLYCOSIDE PHOSPHOTRANSFERASE-RELATED-RELATED"/>
    <property type="match status" value="1"/>
</dbReference>
<dbReference type="Gene3D" id="3.90.1200.10">
    <property type="match status" value="1"/>
</dbReference>
<evidence type="ECO:0000313" key="3">
    <source>
        <dbReference type="Proteomes" id="UP001179280"/>
    </source>
</evidence>
<evidence type="ECO:0000259" key="1">
    <source>
        <dbReference type="Pfam" id="PF01636"/>
    </source>
</evidence>
<dbReference type="RefSeq" id="WP_204464261.1">
    <property type="nucleotide sequence ID" value="NZ_JAFBCV010000001.1"/>
</dbReference>
<dbReference type="GO" id="GO:0016301">
    <property type="term" value="F:kinase activity"/>
    <property type="evidence" value="ECO:0007669"/>
    <property type="project" value="UniProtKB-KW"/>
</dbReference>
<dbReference type="InterPro" id="IPR002575">
    <property type="entry name" value="Aminoglycoside_PTrfase"/>
</dbReference>
<dbReference type="InterPro" id="IPR011009">
    <property type="entry name" value="Kinase-like_dom_sf"/>
</dbReference>
<dbReference type="Pfam" id="PF01636">
    <property type="entry name" value="APH"/>
    <property type="match status" value="1"/>
</dbReference>
<protein>
    <submittedName>
        <fullName evidence="2">Aminoglycoside phosphotransferase (APT) family kinase protein</fullName>
    </submittedName>
</protein>
<reference evidence="2" key="1">
    <citation type="submission" date="2021-01" db="EMBL/GenBank/DDBJ databases">
        <title>Genomic Encyclopedia of Type Strains, Phase IV (KMG-IV): sequencing the most valuable type-strain genomes for metagenomic binning, comparative biology and taxonomic classification.</title>
        <authorList>
            <person name="Goeker M."/>
        </authorList>
    </citation>
    <scope>NUCLEOTIDE SEQUENCE</scope>
    <source>
        <strain evidence="2">DSM 21943</strain>
    </source>
</reference>
<evidence type="ECO:0000313" key="2">
    <source>
        <dbReference type="EMBL" id="MBM7837337.1"/>
    </source>
</evidence>
<name>A0ABS2SP88_9BACI</name>
<comment type="caution">
    <text evidence="2">The sequence shown here is derived from an EMBL/GenBank/DDBJ whole genome shotgun (WGS) entry which is preliminary data.</text>
</comment>
<organism evidence="2 3">
    <name type="scientific">Shouchella xiaoxiensis</name>
    <dbReference type="NCBI Taxonomy" id="766895"/>
    <lineage>
        <taxon>Bacteria</taxon>
        <taxon>Bacillati</taxon>
        <taxon>Bacillota</taxon>
        <taxon>Bacilli</taxon>
        <taxon>Bacillales</taxon>
        <taxon>Bacillaceae</taxon>
        <taxon>Shouchella</taxon>
    </lineage>
</organism>
<accession>A0ABS2SP88</accession>
<feature type="domain" description="Aminoglycoside phosphotransferase" evidence="1">
    <location>
        <begin position="40"/>
        <end position="280"/>
    </location>
</feature>
<dbReference type="EMBL" id="JAFBCV010000001">
    <property type="protein sequence ID" value="MBM7837337.1"/>
    <property type="molecule type" value="Genomic_DNA"/>
</dbReference>
<dbReference type="SUPFAM" id="SSF56112">
    <property type="entry name" value="Protein kinase-like (PK-like)"/>
    <property type="match status" value="1"/>
</dbReference>
<keyword evidence="2" id="KW-0418">Kinase</keyword>
<keyword evidence="3" id="KW-1185">Reference proteome</keyword>
<keyword evidence="2" id="KW-0808">Transferase</keyword>